<dbReference type="NCBIfam" id="TIGR00566">
    <property type="entry name" value="trpG_papA"/>
    <property type="match status" value="1"/>
</dbReference>
<dbReference type="RefSeq" id="WP_310127125.1">
    <property type="nucleotide sequence ID" value="NZ_JAVDQV010000021.1"/>
</dbReference>
<comment type="caution">
    <text evidence="8">The sequence shown here is derived from an EMBL/GenBank/DDBJ whole genome shotgun (WGS) entry which is preliminary data.</text>
</comment>
<dbReference type="EC" id="2.6.1.85" evidence="2"/>
<organism evidence="8 9">
    <name type="scientific">Paraburkholderia terricola</name>
    <dbReference type="NCBI Taxonomy" id="169427"/>
    <lineage>
        <taxon>Bacteria</taxon>
        <taxon>Pseudomonadati</taxon>
        <taxon>Pseudomonadota</taxon>
        <taxon>Betaproteobacteria</taxon>
        <taxon>Burkholderiales</taxon>
        <taxon>Burkholderiaceae</taxon>
        <taxon>Paraburkholderia</taxon>
    </lineage>
</organism>
<evidence type="ECO:0000256" key="2">
    <source>
        <dbReference type="ARBA" id="ARBA00013139"/>
    </source>
</evidence>
<keyword evidence="9" id="KW-1185">Reference proteome</keyword>
<dbReference type="GO" id="GO:0046820">
    <property type="term" value="F:4-amino-4-deoxychorismate synthase activity"/>
    <property type="evidence" value="ECO:0007669"/>
    <property type="project" value="UniProtKB-EC"/>
</dbReference>
<dbReference type="CDD" id="cd01743">
    <property type="entry name" value="GATase1_Anthranilate_Synthase"/>
    <property type="match status" value="1"/>
</dbReference>
<accession>A0ABU1M1C2</accession>
<evidence type="ECO:0000259" key="7">
    <source>
        <dbReference type="Pfam" id="PF04715"/>
    </source>
</evidence>
<protein>
    <recommendedName>
        <fullName evidence="2">aminodeoxychorismate synthase</fullName>
        <ecNumber evidence="2">2.6.1.85</ecNumber>
    </recommendedName>
</protein>
<feature type="domain" description="Chorismate-utilising enzyme C-terminal" evidence="6">
    <location>
        <begin position="410"/>
        <end position="664"/>
    </location>
</feature>
<evidence type="ECO:0000256" key="1">
    <source>
        <dbReference type="ARBA" id="ARBA00005970"/>
    </source>
</evidence>
<dbReference type="EMBL" id="JAVDRP010000025">
    <property type="protein sequence ID" value="MDR6412823.1"/>
    <property type="molecule type" value="Genomic_DNA"/>
</dbReference>
<keyword evidence="4" id="KW-0315">Glutamine amidotransferase</keyword>
<name>A0ABU1M1C2_9BURK</name>
<dbReference type="PRINTS" id="PR00097">
    <property type="entry name" value="ANTSNTHASEII"/>
</dbReference>
<dbReference type="InterPro" id="IPR006805">
    <property type="entry name" value="Anth_synth_I_N"/>
</dbReference>
<keyword evidence="3 8" id="KW-0808">Transferase</keyword>
<proteinExistence type="inferred from homology"/>
<dbReference type="PANTHER" id="PTHR11236">
    <property type="entry name" value="AMINOBENZOATE/ANTHRANILATE SYNTHASE"/>
    <property type="match status" value="1"/>
</dbReference>
<dbReference type="InterPro" id="IPR019999">
    <property type="entry name" value="Anth_synth_I-like"/>
</dbReference>
<dbReference type="Pfam" id="PF04715">
    <property type="entry name" value="Anth_synt_I_N"/>
    <property type="match status" value="1"/>
</dbReference>
<reference evidence="8 9" key="1">
    <citation type="submission" date="2023-07" db="EMBL/GenBank/DDBJ databases">
        <title>Sorghum-associated microbial communities from plants grown in Nebraska, USA.</title>
        <authorList>
            <person name="Schachtman D."/>
        </authorList>
    </citation>
    <scope>NUCLEOTIDE SEQUENCE [LARGE SCALE GENOMIC DNA]</scope>
    <source>
        <strain evidence="8 9">DS1316</strain>
    </source>
</reference>
<dbReference type="PROSITE" id="PS51273">
    <property type="entry name" value="GATASE_TYPE_1"/>
    <property type="match status" value="1"/>
</dbReference>
<evidence type="ECO:0000256" key="3">
    <source>
        <dbReference type="ARBA" id="ARBA00022679"/>
    </source>
</evidence>
<dbReference type="PRINTS" id="PR00096">
    <property type="entry name" value="GATASE"/>
</dbReference>
<evidence type="ECO:0000313" key="8">
    <source>
        <dbReference type="EMBL" id="MDR6412823.1"/>
    </source>
</evidence>
<dbReference type="InterPro" id="IPR017926">
    <property type="entry name" value="GATASE"/>
</dbReference>
<dbReference type="SUPFAM" id="SSF56322">
    <property type="entry name" value="ADC synthase"/>
    <property type="match status" value="1"/>
</dbReference>
<dbReference type="NCBIfam" id="TIGR00553">
    <property type="entry name" value="pabB"/>
    <property type="match status" value="1"/>
</dbReference>
<dbReference type="InterPro" id="IPR029062">
    <property type="entry name" value="Class_I_gatase-like"/>
</dbReference>
<evidence type="ECO:0000259" key="6">
    <source>
        <dbReference type="Pfam" id="PF00425"/>
    </source>
</evidence>
<dbReference type="InterPro" id="IPR006221">
    <property type="entry name" value="TrpG/PapA_dom"/>
</dbReference>
<evidence type="ECO:0000313" key="9">
    <source>
        <dbReference type="Proteomes" id="UP001264340"/>
    </source>
</evidence>
<feature type="domain" description="Glutamine amidotransferase" evidence="5">
    <location>
        <begin position="5"/>
        <end position="187"/>
    </location>
</feature>
<dbReference type="InterPro" id="IPR015890">
    <property type="entry name" value="Chorismate_C"/>
</dbReference>
<comment type="similarity">
    <text evidence="1">In the C-terminal section; belongs to the anthranilate synthase component I family.</text>
</comment>
<dbReference type="SUPFAM" id="SSF52317">
    <property type="entry name" value="Class I glutamine amidotransferase-like"/>
    <property type="match status" value="1"/>
</dbReference>
<dbReference type="InterPro" id="IPR005801">
    <property type="entry name" value="ADC_synthase"/>
</dbReference>
<dbReference type="PANTHER" id="PTHR11236:SF18">
    <property type="entry name" value="AMINODEOXYCHORISMATE SYNTHASE"/>
    <property type="match status" value="1"/>
</dbReference>
<gene>
    <name evidence="8" type="ORF">J2804_006259</name>
</gene>
<dbReference type="Pfam" id="PF00425">
    <property type="entry name" value="Chorismate_bind"/>
    <property type="match status" value="1"/>
</dbReference>
<dbReference type="Gene3D" id="3.40.50.880">
    <property type="match status" value="1"/>
</dbReference>
<evidence type="ECO:0000259" key="5">
    <source>
        <dbReference type="Pfam" id="PF00117"/>
    </source>
</evidence>
<sequence length="705" mass="77567">MSKTLVIDNYDSFTYNLVHLIADVNQVEPIVVKNDERDWVDISRMQFDNIVISPGPGNPDCEKDFGIARAAIQHARTPILGVCLGHQGMGSLAGGRVVRALEPTHGKTSRIRHGGRGLFAGLPELFSVARYHSLVLERPLPPSLLETAWTEDGLLMGFEHRTRPQWGVQFHPESILTEHGRRLLENFRDLTRQAAHSRSVFVMAAPAKAPERRAFWRELPQCPNAEHVFQTLYQESTSAYWLDSSLVVHGLSRWSYLGDDSGPHGAHIEYDCAARRMDIHDAAGHRSLSEDIFDYLNAGHRRDVVDPPPCPFKGGHVGWFGYELRPAGLPPSLRRARTPDALFIRSDRFVAIDHLENRAYVVAIDDEDQGDRARAWLAETELRLAATAPSASTAVPAQGQAAEFVLDRDEQAYLADVQQCLEWIGEGETYQVCLTNEITCPAVGDPLDLYRLLRRVNPAPYAAFIRWPGGAVMSASPERFLQVDAQGRVETKPIKGTVRREADPLADAAMAEQLRTSEKDRAENVMIVDLLRNDLSRVCKVGSVVVPKLFGIESFATVHQLVSTVHGTLRSDRSVVDLVGVTFPGGSMTGAPKVRTLELIDQLERRARGVYSGALGWIGNDGASDLSIVIRTVVQTGGLLHFGVGGGVVADSTPAGEFAEMLLKAKASMNAICLAKAAQWVTTEPMRVEQDESLSVPLDVQPLQA</sequence>
<dbReference type="PRINTS" id="PR00099">
    <property type="entry name" value="CPSGATASE"/>
</dbReference>
<feature type="domain" description="Anthranilate synthase component I N-terminal" evidence="7">
    <location>
        <begin position="227"/>
        <end position="361"/>
    </location>
</feature>
<dbReference type="Proteomes" id="UP001264340">
    <property type="component" value="Unassembled WGS sequence"/>
</dbReference>
<dbReference type="Gene3D" id="3.60.120.10">
    <property type="entry name" value="Anthranilate synthase"/>
    <property type="match status" value="1"/>
</dbReference>
<dbReference type="InterPro" id="IPR005802">
    <property type="entry name" value="ADC_synth_comp_1"/>
</dbReference>
<evidence type="ECO:0000256" key="4">
    <source>
        <dbReference type="ARBA" id="ARBA00022962"/>
    </source>
</evidence>
<keyword evidence="8" id="KW-0032">Aminotransferase</keyword>
<dbReference type="Pfam" id="PF00117">
    <property type="entry name" value="GATase"/>
    <property type="match status" value="1"/>
</dbReference>